<evidence type="ECO:0000256" key="1">
    <source>
        <dbReference type="ARBA" id="ARBA00022741"/>
    </source>
</evidence>
<gene>
    <name evidence="5" type="ORF">METZ01_LOCUS126593</name>
</gene>
<dbReference type="Pfam" id="PF08707">
    <property type="entry name" value="PriCT_2"/>
    <property type="match status" value="1"/>
</dbReference>
<protein>
    <recommendedName>
        <fullName evidence="4">SF3 helicase domain-containing protein</fullName>
    </recommendedName>
</protein>
<evidence type="ECO:0000256" key="3">
    <source>
        <dbReference type="ARBA" id="ARBA00022840"/>
    </source>
</evidence>
<evidence type="ECO:0000256" key="2">
    <source>
        <dbReference type="ARBA" id="ARBA00022801"/>
    </source>
</evidence>
<dbReference type="InterPro" id="IPR014015">
    <property type="entry name" value="Helicase_SF3_DNA-vir"/>
</dbReference>
<dbReference type="InterPro" id="IPR051620">
    <property type="entry name" value="ORF904-like_C"/>
</dbReference>
<dbReference type="Gene3D" id="3.40.50.300">
    <property type="entry name" value="P-loop containing nucleotide triphosphate hydrolases"/>
    <property type="match status" value="1"/>
</dbReference>
<dbReference type="SUPFAM" id="SSF52540">
    <property type="entry name" value="P-loop containing nucleoside triphosphate hydrolases"/>
    <property type="match status" value="1"/>
</dbReference>
<dbReference type="PANTHER" id="PTHR35372">
    <property type="entry name" value="ATP BINDING PROTEIN-RELATED"/>
    <property type="match status" value="1"/>
</dbReference>
<dbReference type="Pfam" id="PF19263">
    <property type="entry name" value="DUF5906"/>
    <property type="match status" value="1"/>
</dbReference>
<proteinExistence type="predicted"/>
<feature type="domain" description="SF3 helicase" evidence="4">
    <location>
        <begin position="569"/>
        <end position="733"/>
    </location>
</feature>
<keyword evidence="1" id="KW-0547">Nucleotide-binding</keyword>
<dbReference type="GO" id="GO:0005524">
    <property type="term" value="F:ATP binding"/>
    <property type="evidence" value="ECO:0007669"/>
    <property type="project" value="UniProtKB-KW"/>
</dbReference>
<dbReference type="InterPro" id="IPR045455">
    <property type="entry name" value="NrS-1_pol-like_helicase"/>
</dbReference>
<dbReference type="Pfam" id="PF08706">
    <property type="entry name" value="D5_N"/>
    <property type="match status" value="1"/>
</dbReference>
<sequence length="872" mass="102519">MDNSENINRKTASRLLKKQLKNASSDGRPYTHVCICKGAYKIDRKKFKTLKLYESLAEDRVPSICERFSKKFPLFFDVDGISDDLDIFKLHEIIFNILKKCFIFDDDCSEYYISQNKSKSNSYHVYYPKIIVNKDMCLIISDIINRSEETKDVIDTLPFKTGGLRMLGVLKWNKEKSDFDDNSYHELIRGSNEEILESSLAEQMMYLSVIIPQKHKLTKTSAYYSDKKSSLAKTFVDSKYPKRDSSYFKKNIHTVKTVRDIVHKILFECLDESRLDTKKKWSSVIFCIKNIENSYDIKVKDIALEWSKKSKHYKSDSDWLDKEIASIWNLKKIKDYGLEKLYKLAKKDNPDKYYNLLNGVNKWEKHIDSISIEYIRFCYNRFDLGDAELFSRLYNRPEQRIVCSSTKKGFEFYYWNGEIWKLDQGGYMRTLICSQLSGLYQRYINDLQDKINQIDDDDANDKEKYIEIKKEVIKRAQKCYTKKHSDNLIPLIASELFDCNFKSKLNSNKDIISCSNGVVELDNNGNLRSHRIDDYCTYKLDVYFPKEGIKVDTSEIDSFFNDIMLDDKDMVKYLQRFLGYSITGHTIEQKFVVFWGELGGNGKSVLIELLRHVMEENKYYATLSGDSLLKNRKSSPGSATPHLLPLFGSRLAILDESDKAVKLNEGMIKRITGNKTCTVRPLFKEEFTFENCSQPILITNFRPNISNDSALHRRLILIPFEAEFKDRDDFDENNPKHRIKDPKKFEKLQRSSGELLIWLIKGAINWYDKGLEEFPDKIRDATERYKLESDELYNFLHDEDICELPPLDEEFDKKDYFTTTQELLDKFVSETNNRCNKKEFRDMLLKHGHKEIKYKTKKGYKIKLIFECLLDD</sequence>
<dbReference type="InterPro" id="IPR014818">
    <property type="entry name" value="Phage/plasmid_primase_P4_C"/>
</dbReference>
<dbReference type="PROSITE" id="PS51206">
    <property type="entry name" value="SF3_HELICASE_1"/>
    <property type="match status" value="1"/>
</dbReference>
<name>A0A381Y9H2_9ZZZZ</name>
<evidence type="ECO:0000313" key="5">
    <source>
        <dbReference type="EMBL" id="SVA73739.1"/>
    </source>
</evidence>
<dbReference type="InterPro" id="IPR014819">
    <property type="entry name" value="PriCT_2"/>
</dbReference>
<dbReference type="AlphaFoldDB" id="A0A381Y9H2"/>
<dbReference type="NCBIfam" id="TIGR01613">
    <property type="entry name" value="primase_Cterm"/>
    <property type="match status" value="1"/>
</dbReference>
<dbReference type="GO" id="GO:0016787">
    <property type="term" value="F:hydrolase activity"/>
    <property type="evidence" value="ECO:0007669"/>
    <property type="project" value="UniProtKB-KW"/>
</dbReference>
<evidence type="ECO:0000259" key="4">
    <source>
        <dbReference type="PROSITE" id="PS51206"/>
    </source>
</evidence>
<dbReference type="EMBL" id="UINC01017707">
    <property type="protein sequence ID" value="SVA73739.1"/>
    <property type="molecule type" value="Genomic_DNA"/>
</dbReference>
<dbReference type="InterPro" id="IPR006500">
    <property type="entry name" value="Helicase_put_C_phage/plasmid"/>
</dbReference>
<organism evidence="5">
    <name type="scientific">marine metagenome</name>
    <dbReference type="NCBI Taxonomy" id="408172"/>
    <lineage>
        <taxon>unclassified sequences</taxon>
        <taxon>metagenomes</taxon>
        <taxon>ecological metagenomes</taxon>
    </lineage>
</organism>
<keyword evidence="2" id="KW-0378">Hydrolase</keyword>
<dbReference type="PANTHER" id="PTHR35372:SF2">
    <property type="entry name" value="SF3 HELICASE DOMAIN-CONTAINING PROTEIN"/>
    <property type="match status" value="1"/>
</dbReference>
<keyword evidence="3" id="KW-0067">ATP-binding</keyword>
<reference evidence="5" key="1">
    <citation type="submission" date="2018-05" db="EMBL/GenBank/DDBJ databases">
        <authorList>
            <person name="Lanie J.A."/>
            <person name="Ng W.-L."/>
            <person name="Kazmierczak K.M."/>
            <person name="Andrzejewski T.M."/>
            <person name="Davidsen T.M."/>
            <person name="Wayne K.J."/>
            <person name="Tettelin H."/>
            <person name="Glass J.I."/>
            <person name="Rusch D."/>
            <person name="Podicherti R."/>
            <person name="Tsui H.-C.T."/>
            <person name="Winkler M.E."/>
        </authorList>
    </citation>
    <scope>NUCLEOTIDE SEQUENCE</scope>
</reference>
<dbReference type="InterPro" id="IPR027417">
    <property type="entry name" value="P-loop_NTPase"/>
</dbReference>
<accession>A0A381Y9H2</accession>